<feature type="transmembrane region" description="Helical" evidence="15">
    <location>
        <begin position="108"/>
        <end position="138"/>
    </location>
</feature>
<keyword evidence="9 15" id="KW-0472">Membrane</keyword>
<dbReference type="InterPro" id="IPR050125">
    <property type="entry name" value="GPCR_opsins"/>
</dbReference>
<evidence type="ECO:0000256" key="6">
    <source>
        <dbReference type="ARBA" id="ARBA00022989"/>
    </source>
</evidence>
<keyword evidence="3" id="KW-0716">Sensory transduction</keyword>
<evidence type="ECO:0000259" key="16">
    <source>
        <dbReference type="PROSITE" id="PS50262"/>
    </source>
</evidence>
<dbReference type="InterPro" id="IPR017452">
    <property type="entry name" value="GPCR_Rhodpsn_7TM"/>
</dbReference>
<evidence type="ECO:0000256" key="2">
    <source>
        <dbReference type="ARBA" id="ARBA00022543"/>
    </source>
</evidence>
<organism evidence="17 18">
    <name type="scientific">Patagioenas fasciata monilis</name>
    <dbReference type="NCBI Taxonomy" id="372326"/>
    <lineage>
        <taxon>Eukaryota</taxon>
        <taxon>Metazoa</taxon>
        <taxon>Chordata</taxon>
        <taxon>Craniata</taxon>
        <taxon>Vertebrata</taxon>
        <taxon>Euteleostomi</taxon>
        <taxon>Archelosauria</taxon>
        <taxon>Archosauria</taxon>
        <taxon>Dinosauria</taxon>
        <taxon>Saurischia</taxon>
        <taxon>Theropoda</taxon>
        <taxon>Coelurosauria</taxon>
        <taxon>Aves</taxon>
        <taxon>Neognathae</taxon>
        <taxon>Neoaves</taxon>
        <taxon>Columbimorphae</taxon>
        <taxon>Columbiformes</taxon>
        <taxon>Columbidae</taxon>
        <taxon>Patagioenas</taxon>
    </lineage>
</organism>
<keyword evidence="11" id="KW-0675">Receptor</keyword>
<dbReference type="STRING" id="372326.A0A1V4KHV5"/>
<keyword evidence="18" id="KW-1185">Reference proteome</keyword>
<feature type="domain" description="G-protein coupled receptors family 1 profile" evidence="16">
    <location>
        <begin position="51"/>
        <end position="307"/>
    </location>
</feature>
<keyword evidence="4 15" id="KW-0812">Transmembrane</keyword>
<dbReference type="GO" id="GO:0009881">
    <property type="term" value="F:photoreceptor activity"/>
    <property type="evidence" value="ECO:0007669"/>
    <property type="project" value="UniProtKB-KW"/>
</dbReference>
<keyword evidence="13" id="KW-0807">Transducer</keyword>
<dbReference type="EMBL" id="LSYS01003169">
    <property type="protein sequence ID" value="OPJ83407.1"/>
    <property type="molecule type" value="Genomic_DNA"/>
</dbReference>
<name>A0A1V4KHV5_PATFA</name>
<feature type="transmembrane region" description="Helical" evidence="15">
    <location>
        <begin position="289"/>
        <end position="310"/>
    </location>
</feature>
<feature type="transmembrane region" description="Helical" evidence="15">
    <location>
        <begin position="35"/>
        <end position="58"/>
    </location>
</feature>
<dbReference type="Proteomes" id="UP000190648">
    <property type="component" value="Unassembled WGS sequence"/>
</dbReference>
<evidence type="ECO:0000256" key="12">
    <source>
        <dbReference type="ARBA" id="ARBA00023180"/>
    </source>
</evidence>
<evidence type="ECO:0000256" key="4">
    <source>
        <dbReference type="ARBA" id="ARBA00022692"/>
    </source>
</evidence>
<dbReference type="AlphaFoldDB" id="A0A1V4KHV5"/>
<accession>A0A1V4KHV5</accession>
<dbReference type="InterPro" id="IPR002962">
    <property type="entry name" value="Peropsin"/>
</dbReference>
<dbReference type="SUPFAM" id="SSF81321">
    <property type="entry name" value="Family A G protein-coupled receptor-like"/>
    <property type="match status" value="1"/>
</dbReference>
<dbReference type="PRINTS" id="PR00237">
    <property type="entry name" value="GPCRRHODOPSN"/>
</dbReference>
<feature type="transmembrane region" description="Helical" evidence="15">
    <location>
        <begin position="254"/>
        <end position="277"/>
    </location>
</feature>
<dbReference type="PROSITE" id="PS50262">
    <property type="entry name" value="G_PROTEIN_RECEP_F1_2"/>
    <property type="match status" value="1"/>
</dbReference>
<feature type="transmembrane region" description="Helical" evidence="15">
    <location>
        <begin position="70"/>
        <end position="88"/>
    </location>
</feature>
<keyword evidence="8" id="KW-0297">G-protein coupled receptor</keyword>
<dbReference type="FunFam" id="1.20.1070.10:FF:000219">
    <property type="entry name" value="Opsin 5-like 2"/>
    <property type="match status" value="1"/>
</dbReference>
<protein>
    <submittedName>
        <fullName evidence="17">Opsin-5</fullName>
    </submittedName>
</protein>
<evidence type="ECO:0000256" key="5">
    <source>
        <dbReference type="ARBA" id="ARBA00022925"/>
    </source>
</evidence>
<dbReference type="GO" id="GO:0016020">
    <property type="term" value="C:membrane"/>
    <property type="evidence" value="ECO:0007669"/>
    <property type="project" value="UniProtKB-SubCell"/>
</dbReference>
<evidence type="ECO:0000256" key="8">
    <source>
        <dbReference type="ARBA" id="ARBA00023040"/>
    </source>
</evidence>
<gene>
    <name evidence="17" type="ORF">AV530_006307</name>
</gene>
<evidence type="ECO:0000313" key="18">
    <source>
        <dbReference type="Proteomes" id="UP000190648"/>
    </source>
</evidence>
<evidence type="ECO:0000256" key="13">
    <source>
        <dbReference type="ARBA" id="ARBA00023224"/>
    </source>
</evidence>
<evidence type="ECO:0000256" key="10">
    <source>
        <dbReference type="ARBA" id="ARBA00023157"/>
    </source>
</evidence>
<evidence type="ECO:0000313" key="17">
    <source>
        <dbReference type="EMBL" id="OPJ83407.1"/>
    </source>
</evidence>
<proteinExistence type="predicted"/>
<evidence type="ECO:0000256" key="1">
    <source>
        <dbReference type="ARBA" id="ARBA00004141"/>
    </source>
</evidence>
<keyword evidence="5" id="KW-0681">Retinal protein</keyword>
<dbReference type="PROSITE" id="PS00238">
    <property type="entry name" value="OPSIN"/>
    <property type="match status" value="1"/>
</dbReference>
<comment type="subcellular location">
    <subcellularLocation>
        <location evidence="1">Membrane</location>
        <topology evidence="1">Multi-pass membrane protein</topology>
    </subcellularLocation>
</comment>
<dbReference type="InterPro" id="IPR000276">
    <property type="entry name" value="GPCR_Rhodpsn"/>
</dbReference>
<comment type="caution">
    <text evidence="17">The sequence shown here is derived from an EMBL/GenBank/DDBJ whole genome shotgun (WGS) entry which is preliminary data.</text>
</comment>
<evidence type="ECO:0000256" key="14">
    <source>
        <dbReference type="SAM" id="MobiDB-lite"/>
    </source>
</evidence>
<feature type="region of interest" description="Disordered" evidence="14">
    <location>
        <begin position="1"/>
        <end position="22"/>
    </location>
</feature>
<sequence length="456" mass="50444">MVSSPGFSLKSDNHKMSPSFSNSTFQSKITESADIFVGICYMVFGICSLCGNSILLYISYKKKNLLKPAEYFIINLAISDLGMTLTLYPLAVTSSFSHRWLYGKQICLFYAFCGVLFGICSLSTLTLLSTVCCLKICFPAYGNRFRREHGQILIACAWTYAAIFACSPLAHWGEYGAEPYGTACCIDWHSTNVNAVALSYTVVLFVFCFILPCGVIVTSYSLILVTVKESRKAVEQHVSGSTRMSNAQTITVKLSVAVCIGFFAAWSPYAIIAMWVAFGSIDKIPPLAFAVPAVFAKSSTLYNPVIYLLLKPNFRNIISKDFTVLQQLCIRSCFCVKAPQNYISASNTNLRTLKGKNEFSCNSLPIAGECSYFPREKCSDTFECFQSYPKCCQERPSTMECPLQETLSLKSNLQAKVRQASKKPVKVVVQGEKSTEIDTLEITLEAVPVHHTSADL</sequence>
<keyword evidence="12" id="KW-0325">Glycoprotein</keyword>
<dbReference type="GO" id="GO:0007601">
    <property type="term" value="P:visual perception"/>
    <property type="evidence" value="ECO:0007669"/>
    <property type="project" value="InterPro"/>
</dbReference>
<dbReference type="Gene3D" id="1.20.1070.10">
    <property type="entry name" value="Rhodopsin 7-helix transmembrane proteins"/>
    <property type="match status" value="1"/>
</dbReference>
<evidence type="ECO:0000256" key="7">
    <source>
        <dbReference type="ARBA" id="ARBA00022991"/>
    </source>
</evidence>
<dbReference type="Pfam" id="PF00001">
    <property type="entry name" value="7tm_1"/>
    <property type="match status" value="1"/>
</dbReference>
<evidence type="ECO:0000256" key="9">
    <source>
        <dbReference type="ARBA" id="ARBA00023136"/>
    </source>
</evidence>
<keyword evidence="10" id="KW-1015">Disulfide bond</keyword>
<keyword evidence="7" id="KW-0157">Chromophore</keyword>
<dbReference type="GO" id="GO:0007602">
    <property type="term" value="P:phototransduction"/>
    <property type="evidence" value="ECO:0007669"/>
    <property type="project" value="UniProtKB-KW"/>
</dbReference>
<dbReference type="PANTHER" id="PTHR24240">
    <property type="entry name" value="OPSIN"/>
    <property type="match status" value="1"/>
</dbReference>
<dbReference type="PRINTS" id="PR01244">
    <property type="entry name" value="PEROPSIN"/>
</dbReference>
<dbReference type="GO" id="GO:0004930">
    <property type="term" value="F:G protein-coupled receptor activity"/>
    <property type="evidence" value="ECO:0007669"/>
    <property type="project" value="UniProtKB-KW"/>
</dbReference>
<evidence type="ECO:0000256" key="11">
    <source>
        <dbReference type="ARBA" id="ARBA00023170"/>
    </source>
</evidence>
<feature type="transmembrane region" description="Helical" evidence="15">
    <location>
        <begin position="150"/>
        <end position="170"/>
    </location>
</feature>
<keyword evidence="2" id="KW-0600">Photoreceptor protein</keyword>
<dbReference type="CDD" id="cd15074">
    <property type="entry name" value="7tmA_Opsin5_neuropsin"/>
    <property type="match status" value="1"/>
</dbReference>
<reference evidence="17 18" key="1">
    <citation type="submission" date="2016-02" db="EMBL/GenBank/DDBJ databases">
        <title>Band-tailed pigeon sequencing and assembly.</title>
        <authorList>
            <person name="Soares A.E."/>
            <person name="Novak B.J."/>
            <person name="Rice E.S."/>
            <person name="O'Connell B."/>
            <person name="Chang D."/>
            <person name="Weber S."/>
            <person name="Shapiro B."/>
        </authorList>
    </citation>
    <scope>NUCLEOTIDE SEQUENCE [LARGE SCALE GENOMIC DNA]</scope>
    <source>
        <strain evidence="17">BTP2013</strain>
        <tissue evidence="17">Blood</tissue>
    </source>
</reference>
<dbReference type="OrthoDB" id="2101615at2759"/>
<evidence type="ECO:0000256" key="3">
    <source>
        <dbReference type="ARBA" id="ARBA00022606"/>
    </source>
</evidence>
<feature type="transmembrane region" description="Helical" evidence="15">
    <location>
        <begin position="197"/>
        <end position="223"/>
    </location>
</feature>
<evidence type="ECO:0000256" key="15">
    <source>
        <dbReference type="SAM" id="Phobius"/>
    </source>
</evidence>
<keyword evidence="6 15" id="KW-1133">Transmembrane helix</keyword>
<dbReference type="InterPro" id="IPR027430">
    <property type="entry name" value="Retinal_BS"/>
</dbReference>